<evidence type="ECO:0000313" key="3">
    <source>
        <dbReference type="EMBL" id="KRG68374.1"/>
    </source>
</evidence>
<keyword evidence="4" id="KW-1185">Reference proteome</keyword>
<dbReference type="FunFam" id="3.40.50.720:FF:000084">
    <property type="entry name" value="Short-chain dehydrogenase reductase"/>
    <property type="match status" value="1"/>
</dbReference>
<sequence length="246" mass="26589">MTPPAPVAMITGSARRIGAAIARHLHAQGYQLALHYRSSASEMQALVEELQRSRADSVMPLQADLADVDALPELVARTIARFGRLDALVNNASAYYRTPIGQATPAQWDDLFASNARAPFFLSQAAAQHLKASSGAIVNIADIYAQRPLAGHTVYCMAKAALVMMTQSLARELGPEVRVNAVAPGNVLWSENPVKAETLDIVRERTALHRQGRPEDIVSAVHWLLTGNQYITGQVLAIDGGRSTFI</sequence>
<proteinExistence type="inferred from homology"/>
<dbReference type="EMBL" id="LDJL01000015">
    <property type="protein sequence ID" value="KRG68374.1"/>
    <property type="molecule type" value="Genomic_DNA"/>
</dbReference>
<protein>
    <submittedName>
        <fullName evidence="3">Pteridine reductase</fullName>
    </submittedName>
</protein>
<dbReference type="Gene3D" id="3.40.50.720">
    <property type="entry name" value="NAD(P)-binding Rossmann-like Domain"/>
    <property type="match status" value="1"/>
</dbReference>
<dbReference type="STRING" id="344882.ABB29_13740"/>
<gene>
    <name evidence="3" type="ORF">ABB29_13740</name>
</gene>
<dbReference type="PRINTS" id="PR00080">
    <property type="entry name" value="SDRFAMILY"/>
</dbReference>
<dbReference type="InterPro" id="IPR020904">
    <property type="entry name" value="Sc_DH/Rdtase_CS"/>
</dbReference>
<reference evidence="3 4" key="1">
    <citation type="submission" date="2015-05" db="EMBL/GenBank/DDBJ databases">
        <title>Genome sequencing and analysis of members of genus Stenotrophomonas.</title>
        <authorList>
            <person name="Patil P.P."/>
            <person name="Midha S."/>
            <person name="Patil P.B."/>
        </authorList>
    </citation>
    <scope>NUCLEOTIDE SEQUENCE [LARGE SCALE GENOMIC DNA]</scope>
    <source>
        <strain evidence="3 4">DSM 21858</strain>
    </source>
</reference>
<dbReference type="SUPFAM" id="SSF51735">
    <property type="entry name" value="NAD(P)-binding Rossmann-fold domains"/>
    <property type="match status" value="1"/>
</dbReference>
<dbReference type="PROSITE" id="PS00061">
    <property type="entry name" value="ADH_SHORT"/>
    <property type="match status" value="1"/>
</dbReference>
<dbReference type="Proteomes" id="UP000052052">
    <property type="component" value="Unassembled WGS sequence"/>
</dbReference>
<accession>A0A0R0CH02</accession>
<organism evidence="3 4">
    <name type="scientific">Pseudoxanthomonas dokdonensis</name>
    <dbReference type="NCBI Taxonomy" id="344882"/>
    <lineage>
        <taxon>Bacteria</taxon>
        <taxon>Pseudomonadati</taxon>
        <taxon>Pseudomonadota</taxon>
        <taxon>Gammaproteobacteria</taxon>
        <taxon>Lysobacterales</taxon>
        <taxon>Lysobacteraceae</taxon>
        <taxon>Pseudoxanthomonas</taxon>
    </lineage>
</organism>
<evidence type="ECO:0000313" key="4">
    <source>
        <dbReference type="Proteomes" id="UP000052052"/>
    </source>
</evidence>
<dbReference type="InterPro" id="IPR036291">
    <property type="entry name" value="NAD(P)-bd_dom_sf"/>
</dbReference>
<dbReference type="AlphaFoldDB" id="A0A0R0CH02"/>
<keyword evidence="2" id="KW-0560">Oxidoreductase</keyword>
<dbReference type="PRINTS" id="PR00081">
    <property type="entry name" value="GDHRDH"/>
</dbReference>
<name>A0A0R0CH02_9GAMM</name>
<dbReference type="NCBIfam" id="NF006598">
    <property type="entry name" value="PRK09135.1"/>
    <property type="match status" value="1"/>
</dbReference>
<dbReference type="InterPro" id="IPR002347">
    <property type="entry name" value="SDR_fam"/>
</dbReference>
<dbReference type="PANTHER" id="PTHR43639">
    <property type="entry name" value="OXIDOREDUCTASE, SHORT-CHAIN DEHYDROGENASE/REDUCTASE FAMILY (AFU_ORTHOLOGUE AFUA_5G02870)"/>
    <property type="match status" value="1"/>
</dbReference>
<dbReference type="PATRIC" id="fig|344882.3.peg.1130"/>
<comment type="caution">
    <text evidence="3">The sequence shown here is derived from an EMBL/GenBank/DDBJ whole genome shotgun (WGS) entry which is preliminary data.</text>
</comment>
<evidence type="ECO:0000256" key="2">
    <source>
        <dbReference type="ARBA" id="ARBA00023002"/>
    </source>
</evidence>
<evidence type="ECO:0000256" key="1">
    <source>
        <dbReference type="ARBA" id="ARBA00006484"/>
    </source>
</evidence>
<dbReference type="RefSeq" id="WP_057660013.1">
    <property type="nucleotide sequence ID" value="NZ_LDJL01000015.1"/>
</dbReference>
<dbReference type="Pfam" id="PF13561">
    <property type="entry name" value="adh_short_C2"/>
    <property type="match status" value="1"/>
</dbReference>
<dbReference type="PANTHER" id="PTHR43639:SF1">
    <property type="entry name" value="SHORT-CHAIN DEHYDROGENASE_REDUCTASE FAMILY PROTEIN"/>
    <property type="match status" value="1"/>
</dbReference>
<dbReference type="OrthoDB" id="9793499at2"/>
<dbReference type="GO" id="GO:0016491">
    <property type="term" value="F:oxidoreductase activity"/>
    <property type="evidence" value="ECO:0007669"/>
    <property type="project" value="UniProtKB-KW"/>
</dbReference>
<comment type="similarity">
    <text evidence="1">Belongs to the short-chain dehydrogenases/reductases (SDR) family.</text>
</comment>